<proteinExistence type="predicted"/>
<evidence type="ECO:0000313" key="2">
    <source>
        <dbReference type="Proteomes" id="UP000765509"/>
    </source>
</evidence>
<dbReference type="EMBL" id="AVOT02020824">
    <property type="protein sequence ID" value="MBW0509208.1"/>
    <property type="molecule type" value="Genomic_DNA"/>
</dbReference>
<accession>A0A9Q3DWJ5</accession>
<dbReference type="PANTHER" id="PTHR11439:SF467">
    <property type="entry name" value="INTEGRASE CATALYTIC DOMAIN-CONTAINING PROTEIN"/>
    <property type="match status" value="1"/>
</dbReference>
<dbReference type="OrthoDB" id="2517509at2759"/>
<dbReference type="AlphaFoldDB" id="A0A9Q3DWJ5"/>
<dbReference type="PANTHER" id="PTHR11439">
    <property type="entry name" value="GAG-POL-RELATED RETROTRANSPOSON"/>
    <property type="match status" value="1"/>
</dbReference>
<gene>
    <name evidence="1" type="ORF">O181_048923</name>
</gene>
<sequence length="172" mass="19755">MEFNTDQIRPSLEPLPFHYKESKNMGGNITDPPPFSYERSVGLIQYIVQCTRPDLTFAISVFSQFVEDPKDFHYKAVINTLKYPSRTQNFTLNLGKNLLKHSNNQIIGFPDSEWGCGTEKKLFSAQALMWLQQLISEATNREPKCLLHPNNKSSIAITSNPVYHHGKRHINF</sequence>
<dbReference type="Proteomes" id="UP000765509">
    <property type="component" value="Unassembled WGS sequence"/>
</dbReference>
<organism evidence="1 2">
    <name type="scientific">Austropuccinia psidii MF-1</name>
    <dbReference type="NCBI Taxonomy" id="1389203"/>
    <lineage>
        <taxon>Eukaryota</taxon>
        <taxon>Fungi</taxon>
        <taxon>Dikarya</taxon>
        <taxon>Basidiomycota</taxon>
        <taxon>Pucciniomycotina</taxon>
        <taxon>Pucciniomycetes</taxon>
        <taxon>Pucciniales</taxon>
        <taxon>Sphaerophragmiaceae</taxon>
        <taxon>Austropuccinia</taxon>
    </lineage>
</organism>
<protein>
    <submittedName>
        <fullName evidence="1">Uncharacterized protein</fullName>
    </submittedName>
</protein>
<keyword evidence="2" id="KW-1185">Reference proteome</keyword>
<reference evidence="1" key="1">
    <citation type="submission" date="2021-03" db="EMBL/GenBank/DDBJ databases">
        <title>Draft genome sequence of rust myrtle Austropuccinia psidii MF-1, a brazilian biotype.</title>
        <authorList>
            <person name="Quecine M.C."/>
            <person name="Pachon D.M.R."/>
            <person name="Bonatelli M.L."/>
            <person name="Correr F.H."/>
            <person name="Franceschini L.M."/>
            <person name="Leite T.F."/>
            <person name="Margarido G.R.A."/>
            <person name="Almeida C.A."/>
            <person name="Ferrarezi J.A."/>
            <person name="Labate C.A."/>
        </authorList>
    </citation>
    <scope>NUCLEOTIDE SEQUENCE</scope>
    <source>
        <strain evidence="1">MF-1</strain>
    </source>
</reference>
<comment type="caution">
    <text evidence="1">The sequence shown here is derived from an EMBL/GenBank/DDBJ whole genome shotgun (WGS) entry which is preliminary data.</text>
</comment>
<name>A0A9Q3DWJ5_9BASI</name>
<evidence type="ECO:0000313" key="1">
    <source>
        <dbReference type="EMBL" id="MBW0509208.1"/>
    </source>
</evidence>